<dbReference type="NCBIfam" id="TIGR02887">
    <property type="entry name" value="spore_ger_x_C"/>
    <property type="match status" value="1"/>
</dbReference>
<dbReference type="InterPro" id="IPR046953">
    <property type="entry name" value="Spore_GerAC-like_C"/>
</dbReference>
<accession>A0ABT1YRU0</accession>
<keyword evidence="6" id="KW-0564">Palmitate</keyword>
<proteinExistence type="inferred from homology"/>
<evidence type="ECO:0000259" key="9">
    <source>
        <dbReference type="Pfam" id="PF25198"/>
    </source>
</evidence>
<keyword evidence="7" id="KW-0449">Lipoprotein</keyword>
<keyword evidence="3" id="KW-0309">Germination</keyword>
<organism evidence="10 11">
    <name type="scientific">Paenibacillus radicis</name>
    <name type="common">ex Xue et al. 2023</name>
    <dbReference type="NCBI Taxonomy" id="2972489"/>
    <lineage>
        <taxon>Bacteria</taxon>
        <taxon>Bacillati</taxon>
        <taxon>Bacillota</taxon>
        <taxon>Bacilli</taxon>
        <taxon>Bacillales</taxon>
        <taxon>Paenibacillaceae</taxon>
        <taxon>Paenibacillus</taxon>
    </lineage>
</organism>
<dbReference type="InterPro" id="IPR038501">
    <property type="entry name" value="Spore_GerAC_C_sf"/>
</dbReference>
<reference evidence="10 11" key="1">
    <citation type="submission" date="2022-08" db="EMBL/GenBank/DDBJ databases">
        <title>Paenibacillus endoradicis sp. nov., Paenibacillus radicibacter sp. nov and Paenibacillus pararadicis sp. nov., three cold-adapted plant growth-promoting bacteria isolated from root of Larix gmelinii in Great Khingan.</title>
        <authorList>
            <person name="Xue H."/>
        </authorList>
    </citation>
    <scope>NUCLEOTIDE SEQUENCE [LARGE SCALE GENOMIC DNA]</scope>
    <source>
        <strain evidence="10 11">N5-1-1-5</strain>
    </source>
</reference>
<dbReference type="PROSITE" id="PS51257">
    <property type="entry name" value="PROKAR_LIPOPROTEIN"/>
    <property type="match status" value="1"/>
</dbReference>
<feature type="domain" description="Spore germination GerAC-like C-terminal" evidence="8">
    <location>
        <begin position="195"/>
        <end position="344"/>
    </location>
</feature>
<evidence type="ECO:0000256" key="6">
    <source>
        <dbReference type="ARBA" id="ARBA00023139"/>
    </source>
</evidence>
<evidence type="ECO:0000256" key="5">
    <source>
        <dbReference type="ARBA" id="ARBA00023136"/>
    </source>
</evidence>
<keyword evidence="4" id="KW-0732">Signal</keyword>
<dbReference type="PANTHER" id="PTHR35789">
    <property type="entry name" value="SPORE GERMINATION PROTEIN B3"/>
    <property type="match status" value="1"/>
</dbReference>
<dbReference type="RefSeq" id="WP_258217430.1">
    <property type="nucleotide sequence ID" value="NZ_JANQBD010000033.1"/>
</dbReference>
<evidence type="ECO:0000313" key="11">
    <source>
        <dbReference type="Proteomes" id="UP001300012"/>
    </source>
</evidence>
<evidence type="ECO:0000259" key="8">
    <source>
        <dbReference type="Pfam" id="PF05504"/>
    </source>
</evidence>
<dbReference type="Pfam" id="PF25198">
    <property type="entry name" value="Spore_GerAC_N"/>
    <property type="match status" value="1"/>
</dbReference>
<dbReference type="InterPro" id="IPR057336">
    <property type="entry name" value="GerAC_N"/>
</dbReference>
<sequence length="351" mass="39848">MISRSMIRLLILSMFVPLLSGCWDVKDINKRYLPVVMGINMNDDGLYKIILQVPNIKGGTLFLEGESRSISKAVDTIRTKAEKSVDLVHLRLFLVSQKIAEKGMKDIVDYAMRASDISIKGMVAIVAGDFEKTLHHNIKPTPEVSSYDYFSEEAGWTPSVSINRVWEAYRGAYSYTEDFAIPLVERGTTTLFVFKGSAIMRRDRMVGILSPDETLLNNIFQEKYTGGTIELAEDASILIKKASVHNHTKWPSTGPELVSRIRLDVEITENKKDKKDGEIANDLKKLLEKQAKNISEKLRSLKADVLGNGQLFRHLMSNQQLKDWKDKLYPQLKHEIIVEVNILDSIDFKEK</sequence>
<evidence type="ECO:0000313" key="10">
    <source>
        <dbReference type="EMBL" id="MCR8635886.1"/>
    </source>
</evidence>
<name>A0ABT1YRU0_9BACL</name>
<evidence type="ECO:0000256" key="3">
    <source>
        <dbReference type="ARBA" id="ARBA00022544"/>
    </source>
</evidence>
<comment type="caution">
    <text evidence="10">The sequence shown here is derived from an EMBL/GenBank/DDBJ whole genome shotgun (WGS) entry which is preliminary data.</text>
</comment>
<protein>
    <submittedName>
        <fullName evidence="10">Ger(X)C family spore germination protein</fullName>
    </submittedName>
</protein>
<keyword evidence="11" id="KW-1185">Reference proteome</keyword>
<dbReference type="Pfam" id="PF05504">
    <property type="entry name" value="Spore_GerAC"/>
    <property type="match status" value="1"/>
</dbReference>
<feature type="domain" description="Spore germination protein N-terminal" evidence="9">
    <location>
        <begin position="24"/>
        <end position="185"/>
    </location>
</feature>
<comment type="similarity">
    <text evidence="2">Belongs to the GerABKC lipoprotein family.</text>
</comment>
<dbReference type="InterPro" id="IPR008844">
    <property type="entry name" value="Spore_GerAC-like"/>
</dbReference>
<keyword evidence="5" id="KW-0472">Membrane</keyword>
<evidence type="ECO:0000256" key="7">
    <source>
        <dbReference type="ARBA" id="ARBA00023288"/>
    </source>
</evidence>
<dbReference type="PANTHER" id="PTHR35789:SF1">
    <property type="entry name" value="SPORE GERMINATION PROTEIN B3"/>
    <property type="match status" value="1"/>
</dbReference>
<evidence type="ECO:0000256" key="1">
    <source>
        <dbReference type="ARBA" id="ARBA00004635"/>
    </source>
</evidence>
<dbReference type="Gene3D" id="3.30.300.210">
    <property type="entry name" value="Nutrient germinant receptor protein C, domain 3"/>
    <property type="match status" value="1"/>
</dbReference>
<gene>
    <name evidence="10" type="ORF">NV381_32320</name>
</gene>
<dbReference type="Proteomes" id="UP001300012">
    <property type="component" value="Unassembled WGS sequence"/>
</dbReference>
<dbReference type="EMBL" id="JANQBD010000033">
    <property type="protein sequence ID" value="MCR8635886.1"/>
    <property type="molecule type" value="Genomic_DNA"/>
</dbReference>
<evidence type="ECO:0000256" key="4">
    <source>
        <dbReference type="ARBA" id="ARBA00022729"/>
    </source>
</evidence>
<evidence type="ECO:0000256" key="2">
    <source>
        <dbReference type="ARBA" id="ARBA00007886"/>
    </source>
</evidence>
<comment type="subcellular location">
    <subcellularLocation>
        <location evidence="1">Membrane</location>
        <topology evidence="1">Lipid-anchor</topology>
    </subcellularLocation>
</comment>